<accession>A0A0E3JYH7</accession>
<dbReference type="AlphaFoldDB" id="A0A0E3JYH7"/>
<feature type="domain" description="DUF2089" evidence="2">
    <location>
        <begin position="9"/>
        <end position="39"/>
    </location>
</feature>
<dbReference type="RefSeq" id="WP_029161935.1">
    <property type="nucleotide sequence ID" value="NZ_CP009933.1"/>
</dbReference>
<sequence>MPYKIISKCPVCSSKLLISKLKCSKCNTVIENDFEMSKFEYLSEEQLKFIEVFLKNRGNIKDVEKELGISYPTVRSKLDEVIISLGYKVAKEPSVDKKKIVDMLDKGEITPDQAIKMLNE</sequence>
<dbReference type="Proteomes" id="UP000033115">
    <property type="component" value="Chromosome"/>
</dbReference>
<dbReference type="STRING" id="1548.CSCA_1749"/>
<organism evidence="3 4">
    <name type="scientific">Clostridium scatologenes</name>
    <dbReference type="NCBI Taxonomy" id="1548"/>
    <lineage>
        <taxon>Bacteria</taxon>
        <taxon>Bacillati</taxon>
        <taxon>Bacillota</taxon>
        <taxon>Clostridia</taxon>
        <taxon>Eubacteriales</taxon>
        <taxon>Clostridiaceae</taxon>
        <taxon>Clostridium</taxon>
    </lineage>
</organism>
<protein>
    <recommendedName>
        <fullName evidence="5">DUF2089 domain-containing protein</fullName>
    </recommendedName>
</protein>
<reference evidence="3 4" key="1">
    <citation type="journal article" date="2015" name="J. Biotechnol.">
        <title>Complete genome sequence of a malodorant-producing acetogen, Clostridium scatologenes ATCC 25775(T).</title>
        <authorList>
            <person name="Zhu Z."/>
            <person name="Guo T."/>
            <person name="Zheng H."/>
            <person name="Song T."/>
            <person name="Ouyang P."/>
            <person name="Xie J."/>
        </authorList>
    </citation>
    <scope>NUCLEOTIDE SEQUENCE [LARGE SCALE GENOMIC DNA]</scope>
    <source>
        <strain evidence="3 4">ATCC 25775</strain>
    </source>
</reference>
<keyword evidence="4" id="KW-1185">Reference proteome</keyword>
<evidence type="ECO:0000259" key="2">
    <source>
        <dbReference type="Pfam" id="PF22747"/>
    </source>
</evidence>
<dbReference type="InterPro" id="IPR053957">
    <property type="entry name" value="DUF2089_Zn_ribbon"/>
</dbReference>
<evidence type="ECO:0000313" key="4">
    <source>
        <dbReference type="Proteomes" id="UP000033115"/>
    </source>
</evidence>
<name>A0A0E3JYH7_CLOSL</name>
<gene>
    <name evidence="3" type="ORF">CSCA_1749</name>
</gene>
<dbReference type="Pfam" id="PF09862">
    <property type="entry name" value="DUF2089"/>
    <property type="match status" value="1"/>
</dbReference>
<evidence type="ECO:0000259" key="1">
    <source>
        <dbReference type="Pfam" id="PF09862"/>
    </source>
</evidence>
<dbReference type="HOGENOM" id="CLU_132137_0_0_9"/>
<evidence type="ECO:0000313" key="3">
    <source>
        <dbReference type="EMBL" id="AKA68874.1"/>
    </source>
</evidence>
<dbReference type="InterPro" id="IPR018658">
    <property type="entry name" value="DUF2089"/>
</dbReference>
<dbReference type="EMBL" id="CP009933">
    <property type="protein sequence ID" value="AKA68874.1"/>
    <property type="molecule type" value="Genomic_DNA"/>
</dbReference>
<dbReference type="KEGG" id="csq:CSCA_1749"/>
<proteinExistence type="predicted"/>
<feature type="domain" description="DUF2089" evidence="1">
    <location>
        <begin position="42"/>
        <end position="88"/>
    </location>
</feature>
<dbReference type="Pfam" id="PF22747">
    <property type="entry name" value="Zn_ribbon_DUF2089"/>
    <property type="match status" value="1"/>
</dbReference>
<evidence type="ECO:0008006" key="5">
    <source>
        <dbReference type="Google" id="ProtNLM"/>
    </source>
</evidence>